<feature type="binding site" evidence="15">
    <location>
        <position position="354"/>
    </location>
    <ligand>
        <name>Mg(2+)</name>
        <dbReference type="ChEBI" id="CHEBI:18420"/>
        <note>shared with alpha subunit</note>
    </ligand>
</feature>
<dbReference type="FunFam" id="3.30.70.380:FF:000001">
    <property type="entry name" value="Phenylalanine--tRNA ligase beta subunit"/>
    <property type="match status" value="1"/>
</dbReference>
<dbReference type="InterPro" id="IPR009061">
    <property type="entry name" value="DNA-bd_dom_put_sf"/>
</dbReference>
<dbReference type="PROSITE" id="PS51483">
    <property type="entry name" value="B5"/>
    <property type="match status" value="1"/>
</dbReference>
<dbReference type="Pfam" id="PF03483">
    <property type="entry name" value="B3_4"/>
    <property type="match status" value="1"/>
</dbReference>
<evidence type="ECO:0000313" key="18">
    <source>
        <dbReference type="EMBL" id="KKU93411.1"/>
    </source>
</evidence>
<comment type="similarity">
    <text evidence="2 15">Belongs to the phenylalanyl-tRNA synthetase beta subunit family. Type 1 subfamily.</text>
</comment>
<keyword evidence="13 15" id="KW-0030">Aminoacyl-tRNA synthetase</keyword>
<dbReference type="HAMAP" id="MF_00283">
    <property type="entry name" value="Phe_tRNA_synth_beta1"/>
    <property type="match status" value="1"/>
</dbReference>
<feature type="binding site" evidence="15">
    <location>
        <position position="355"/>
    </location>
    <ligand>
        <name>Mg(2+)</name>
        <dbReference type="ChEBI" id="CHEBI:18420"/>
        <note>shared with alpha subunit</note>
    </ligand>
</feature>
<dbReference type="InterPro" id="IPR041616">
    <property type="entry name" value="PheRS_beta_core"/>
</dbReference>
<evidence type="ECO:0000256" key="8">
    <source>
        <dbReference type="ARBA" id="ARBA00022741"/>
    </source>
</evidence>
<evidence type="ECO:0000256" key="13">
    <source>
        <dbReference type="ARBA" id="ARBA00023146"/>
    </source>
</evidence>
<evidence type="ECO:0000259" key="16">
    <source>
        <dbReference type="PROSITE" id="PS51447"/>
    </source>
</evidence>
<evidence type="ECO:0000256" key="9">
    <source>
        <dbReference type="ARBA" id="ARBA00022840"/>
    </source>
</evidence>
<dbReference type="Pfam" id="PF03484">
    <property type="entry name" value="B5"/>
    <property type="match status" value="1"/>
</dbReference>
<dbReference type="InterPro" id="IPR036690">
    <property type="entry name" value="Fdx_antiC-bd_sf"/>
</dbReference>
<comment type="caution">
    <text evidence="18">The sequence shown here is derived from an EMBL/GenBank/DDBJ whole genome shotgun (WGS) entry which is preliminary data.</text>
</comment>
<dbReference type="SMART" id="SM00896">
    <property type="entry name" value="FDX-ACB"/>
    <property type="match status" value="1"/>
</dbReference>
<reference evidence="18 19" key="1">
    <citation type="journal article" date="2015" name="Nature">
        <title>rRNA introns, odd ribosomes, and small enigmatic genomes across a large radiation of phyla.</title>
        <authorList>
            <person name="Brown C.T."/>
            <person name="Hug L.A."/>
            <person name="Thomas B.C."/>
            <person name="Sharon I."/>
            <person name="Castelle C.J."/>
            <person name="Singh A."/>
            <person name="Wilkins M.J."/>
            <person name="Williams K.H."/>
            <person name="Banfield J.F."/>
        </authorList>
    </citation>
    <scope>NUCLEOTIDE SEQUENCE [LARGE SCALE GENOMIC DNA]</scope>
</reference>
<evidence type="ECO:0000259" key="17">
    <source>
        <dbReference type="PROSITE" id="PS51483"/>
    </source>
</evidence>
<feature type="binding site" evidence="15">
    <location>
        <position position="351"/>
    </location>
    <ligand>
        <name>Mg(2+)</name>
        <dbReference type="ChEBI" id="CHEBI:18420"/>
        <note>shared with alpha subunit</note>
    </ligand>
</feature>
<feature type="domain" description="B5" evidence="17">
    <location>
        <begin position="289"/>
        <end position="367"/>
    </location>
</feature>
<dbReference type="NCBIfam" id="TIGR00472">
    <property type="entry name" value="pheT_bact"/>
    <property type="match status" value="1"/>
</dbReference>
<keyword evidence="7 15" id="KW-0479">Metal-binding</keyword>
<dbReference type="Gene3D" id="3.30.70.380">
    <property type="entry name" value="Ferrodoxin-fold anticodon-binding domain"/>
    <property type="match status" value="1"/>
</dbReference>
<dbReference type="GO" id="GO:0006432">
    <property type="term" value="P:phenylalanyl-tRNA aminoacylation"/>
    <property type="evidence" value="ECO:0007669"/>
    <property type="project" value="UniProtKB-UniRule"/>
</dbReference>
<evidence type="ECO:0000313" key="19">
    <source>
        <dbReference type="Proteomes" id="UP000034462"/>
    </source>
</evidence>
<dbReference type="CDD" id="cd00769">
    <property type="entry name" value="PheRS_beta_core"/>
    <property type="match status" value="1"/>
</dbReference>
<evidence type="ECO:0000256" key="7">
    <source>
        <dbReference type="ARBA" id="ARBA00022723"/>
    </source>
</evidence>
<evidence type="ECO:0000256" key="15">
    <source>
        <dbReference type="HAMAP-Rule" id="MF_00283"/>
    </source>
</evidence>
<dbReference type="InterPro" id="IPR020825">
    <property type="entry name" value="Phe-tRNA_synthase-like_B3/B4"/>
</dbReference>
<keyword evidence="11" id="KW-0694">RNA-binding</keyword>
<dbReference type="PANTHER" id="PTHR10947:SF0">
    <property type="entry name" value="PHENYLALANINE--TRNA LIGASE BETA SUBUNIT"/>
    <property type="match status" value="1"/>
</dbReference>
<organism evidence="18 19">
    <name type="scientific">Candidatus Yanofskybacteria bacterium GW2011_GWC1_48_11</name>
    <dbReference type="NCBI Taxonomy" id="1619027"/>
    <lineage>
        <taxon>Bacteria</taxon>
        <taxon>Candidatus Yanofskyibacteriota</taxon>
    </lineage>
</organism>
<dbReference type="SUPFAM" id="SSF54991">
    <property type="entry name" value="Anticodon-binding domain of PheRS"/>
    <property type="match status" value="1"/>
</dbReference>
<evidence type="ECO:0000256" key="4">
    <source>
        <dbReference type="ARBA" id="ARBA00022490"/>
    </source>
</evidence>
<dbReference type="InterPro" id="IPR005121">
    <property type="entry name" value="Fdx_antiC-bd"/>
</dbReference>
<dbReference type="Pfam" id="PF03147">
    <property type="entry name" value="FDX-ACB"/>
    <property type="match status" value="1"/>
</dbReference>
<evidence type="ECO:0000256" key="11">
    <source>
        <dbReference type="ARBA" id="ARBA00022884"/>
    </source>
</evidence>
<gene>
    <name evidence="15" type="primary">pheT</name>
    <name evidence="18" type="ORF">UY25_C0002G0135</name>
</gene>
<dbReference type="PROSITE" id="PS51447">
    <property type="entry name" value="FDX_ACB"/>
    <property type="match status" value="1"/>
</dbReference>
<evidence type="ECO:0000256" key="1">
    <source>
        <dbReference type="ARBA" id="ARBA00004496"/>
    </source>
</evidence>
<keyword evidence="4 15" id="KW-0963">Cytoplasm</keyword>
<accession>A0A837ILK5</accession>
<dbReference type="EMBL" id="LCPH01000002">
    <property type="protein sequence ID" value="KKU93411.1"/>
    <property type="molecule type" value="Genomic_DNA"/>
</dbReference>
<dbReference type="InterPro" id="IPR045864">
    <property type="entry name" value="aa-tRNA-synth_II/BPL/LPL"/>
</dbReference>
<name>A0A837ILK5_9BACT</name>
<dbReference type="Proteomes" id="UP000034462">
    <property type="component" value="Unassembled WGS sequence"/>
</dbReference>
<dbReference type="GO" id="GO:0000287">
    <property type="term" value="F:magnesium ion binding"/>
    <property type="evidence" value="ECO:0007669"/>
    <property type="project" value="UniProtKB-UniRule"/>
</dbReference>
<comment type="catalytic activity">
    <reaction evidence="14 15">
        <text>tRNA(Phe) + L-phenylalanine + ATP = L-phenylalanyl-tRNA(Phe) + AMP + diphosphate + H(+)</text>
        <dbReference type="Rhea" id="RHEA:19413"/>
        <dbReference type="Rhea" id="RHEA-COMP:9668"/>
        <dbReference type="Rhea" id="RHEA-COMP:9699"/>
        <dbReference type="ChEBI" id="CHEBI:15378"/>
        <dbReference type="ChEBI" id="CHEBI:30616"/>
        <dbReference type="ChEBI" id="CHEBI:33019"/>
        <dbReference type="ChEBI" id="CHEBI:58095"/>
        <dbReference type="ChEBI" id="CHEBI:78442"/>
        <dbReference type="ChEBI" id="CHEBI:78531"/>
        <dbReference type="ChEBI" id="CHEBI:456215"/>
        <dbReference type="EC" id="6.1.1.20"/>
    </reaction>
</comment>
<dbReference type="Pfam" id="PF17759">
    <property type="entry name" value="tRNA_synthFbeta"/>
    <property type="match status" value="1"/>
</dbReference>
<dbReference type="SUPFAM" id="SSF55681">
    <property type="entry name" value="Class II aaRS and biotin synthetases"/>
    <property type="match status" value="1"/>
</dbReference>
<evidence type="ECO:0000256" key="12">
    <source>
        <dbReference type="ARBA" id="ARBA00022917"/>
    </source>
</evidence>
<keyword evidence="5" id="KW-0820">tRNA-binding</keyword>
<comment type="cofactor">
    <cofactor evidence="15">
        <name>Mg(2+)</name>
        <dbReference type="ChEBI" id="CHEBI:18420"/>
    </cofactor>
    <text evidence="15">Binds 2 magnesium ions per tetramer.</text>
</comment>
<evidence type="ECO:0000256" key="6">
    <source>
        <dbReference type="ARBA" id="ARBA00022598"/>
    </source>
</evidence>
<dbReference type="GO" id="GO:0004826">
    <property type="term" value="F:phenylalanine-tRNA ligase activity"/>
    <property type="evidence" value="ECO:0007669"/>
    <property type="project" value="UniProtKB-UniRule"/>
</dbReference>
<dbReference type="Gene3D" id="3.50.40.10">
    <property type="entry name" value="Phenylalanyl-trna Synthetase, Chain B, domain 3"/>
    <property type="match status" value="1"/>
</dbReference>
<dbReference type="GO" id="GO:0000049">
    <property type="term" value="F:tRNA binding"/>
    <property type="evidence" value="ECO:0007669"/>
    <property type="project" value="UniProtKB-KW"/>
</dbReference>
<proteinExistence type="inferred from homology"/>
<evidence type="ECO:0000256" key="5">
    <source>
        <dbReference type="ARBA" id="ARBA00022555"/>
    </source>
</evidence>
<feature type="domain" description="FDX-ACB" evidence="16">
    <location>
        <begin position="587"/>
        <end position="680"/>
    </location>
</feature>
<dbReference type="GO" id="GO:0009328">
    <property type="term" value="C:phenylalanine-tRNA ligase complex"/>
    <property type="evidence" value="ECO:0007669"/>
    <property type="project" value="TreeGrafter"/>
</dbReference>
<dbReference type="Gene3D" id="3.30.930.10">
    <property type="entry name" value="Bira Bifunctional Protein, Domain 2"/>
    <property type="match status" value="1"/>
</dbReference>
<evidence type="ECO:0000256" key="2">
    <source>
        <dbReference type="ARBA" id="ARBA00008653"/>
    </source>
</evidence>
<dbReference type="SUPFAM" id="SSF46955">
    <property type="entry name" value="Putative DNA-binding domain"/>
    <property type="match status" value="2"/>
</dbReference>
<dbReference type="InterPro" id="IPR005147">
    <property type="entry name" value="tRNA_synthase_B5-dom"/>
</dbReference>
<dbReference type="Gene3D" id="3.30.56.10">
    <property type="match status" value="2"/>
</dbReference>
<dbReference type="SUPFAM" id="SSF56037">
    <property type="entry name" value="PheT/TilS domain"/>
    <property type="match status" value="1"/>
</dbReference>
<dbReference type="PANTHER" id="PTHR10947">
    <property type="entry name" value="PHENYLALANYL-TRNA SYNTHETASE BETA CHAIN AND LEUCINE-RICH REPEAT-CONTAINING PROTEIN 47"/>
    <property type="match status" value="1"/>
</dbReference>
<keyword evidence="8 15" id="KW-0547">Nucleotide-binding</keyword>
<dbReference type="InterPro" id="IPR004532">
    <property type="entry name" value="Phe-tRNA-ligase_IIc_bsu_bact"/>
</dbReference>
<protein>
    <recommendedName>
        <fullName evidence="15">Phenylalanine--tRNA ligase beta subunit</fullName>
        <ecNumber evidence="15">6.1.1.20</ecNumber>
    </recommendedName>
    <alternativeName>
        <fullName evidence="15">Phenylalanyl-tRNA synthetase beta subunit</fullName>
        <shortName evidence="15">PheRS</shortName>
    </alternativeName>
</protein>
<dbReference type="SMART" id="SM00873">
    <property type="entry name" value="B3_4"/>
    <property type="match status" value="1"/>
</dbReference>
<keyword evidence="12 15" id="KW-0648">Protein biosynthesis</keyword>
<dbReference type="EC" id="6.1.1.20" evidence="15"/>
<evidence type="ECO:0000256" key="3">
    <source>
        <dbReference type="ARBA" id="ARBA00011209"/>
    </source>
</evidence>
<comment type="subcellular location">
    <subcellularLocation>
        <location evidence="1 15">Cytoplasm</location>
    </subcellularLocation>
</comment>
<dbReference type="InterPro" id="IPR005146">
    <property type="entry name" value="B3/B4_tRNA-bd"/>
</dbReference>
<keyword evidence="10 15" id="KW-0460">Magnesium</keyword>
<dbReference type="GO" id="GO:0005524">
    <property type="term" value="F:ATP binding"/>
    <property type="evidence" value="ECO:0007669"/>
    <property type="project" value="UniProtKB-UniRule"/>
</dbReference>
<dbReference type="SMART" id="SM00874">
    <property type="entry name" value="B5"/>
    <property type="match status" value="1"/>
</dbReference>
<evidence type="ECO:0000256" key="14">
    <source>
        <dbReference type="ARBA" id="ARBA00049255"/>
    </source>
</evidence>
<feature type="binding site" evidence="15">
    <location>
        <position position="345"/>
    </location>
    <ligand>
        <name>Mg(2+)</name>
        <dbReference type="ChEBI" id="CHEBI:18420"/>
        <note>shared with alpha subunit</note>
    </ligand>
</feature>
<keyword evidence="9 15" id="KW-0067">ATP-binding</keyword>
<dbReference type="InterPro" id="IPR045060">
    <property type="entry name" value="Phe-tRNA-ligase_IIc_bsu"/>
</dbReference>
<dbReference type="AlphaFoldDB" id="A0A837ILK5"/>
<comment type="subunit">
    <text evidence="3 15">Tetramer of two alpha and two beta subunits.</text>
</comment>
<evidence type="ECO:0000256" key="10">
    <source>
        <dbReference type="ARBA" id="ARBA00022842"/>
    </source>
</evidence>
<keyword evidence="6 15" id="KW-0436">Ligase</keyword>
<sequence length="681" mass="76790">MLFSYNWLQDYVKERLPKPKELEDLLLLHAFEVEGYEKRGKDWIFDIAVLPNRLPDAGNHRGMAREIAAIGRLSYQEPKRKPVKAQKGSIKPISFSIAAQSLAPRYTAFVIEGVSVKPSPRWLKERIEAVGGNSINTIVDLANYVMQETGQPMHAFDYDQIQGNQMRVRMARNGENLVLLDDKKIALPEGALVIQDAKRLIDLAGIMGGKNSAIGEPTKNIVLQAATFDQAAIYIGKTKLGIQTQAAQLYASGLDPNAALPALERAAELLSGLGGGKVVQIIDWYPRKTLPAKIALEVSYVHSLLGEKIPETQIRSALLRIDCKVRSRLQKKHTLVVEAPTKRRDLLTPEDCIEEIGRLFGYENIKPKFPSSPLMPPAQNSELPWREHVRDILVAAGLVETYNYSFTDKRAPEVFGYDAGQRRELLELENPLSEEYFYLRPNLAENLLRNVARLERTEQDIRLFEIGKAYWQSENRPQEQWRVAGVLAPGSFHEVKGIVELLCERLGITECWFDDFQQTPLRSGKSLWNMQRSAECKLGNTRIGFVGEISRALSVSLKMRQNVAAFSLNLEAFVAAATAERTYRPPSRFPASVRDIALLVPRGTKVADVLNVMEARGGQLVRDIDVFDIYEGERVHGGMKNLAFHIVYQSEDRTLTSKEIDALHDRIIKALEENPEWEVRK</sequence>